<accession>A0A816JPX4</accession>
<protein>
    <submittedName>
        <fullName evidence="2">(rape) hypothetical protein</fullName>
    </submittedName>
</protein>
<dbReference type="Pfam" id="PF24758">
    <property type="entry name" value="LRR_At5g56370"/>
    <property type="match status" value="1"/>
</dbReference>
<proteinExistence type="predicted"/>
<sequence>MDRLSQLPDDLLIKILSFVPTKCAVATSILSKRWLSLWTLVASLVFEDFSEEEDEEINEIHVRSLSQFVSGTLLLHKAVVLERFHLNSASECSAREIGLWVRIAVDRFTLETLQLRRVILSEVPCRLSFPSLTKLRLLSVKYSDDGSFSRIVSNCPILDDLVVETCHGDNVVTFTVNLPSLQSLSVRNTVRESPPDDHLFVIHSQSLKQLDIVDYFGELKRIGNLPKLYEANLQSMSYHANEHWILVDRNVRWMQPRHVPECMLLHLKTFDADFLHMRLDRFLEHCEILFQKYGEILFRKWVYFKISEVVIGKLNIHVKFSDRISHLPDEFSY</sequence>
<dbReference type="SUPFAM" id="SSF81383">
    <property type="entry name" value="F-box domain"/>
    <property type="match status" value="1"/>
</dbReference>
<dbReference type="InterPro" id="IPR053781">
    <property type="entry name" value="F-box_AtFBL13-like"/>
</dbReference>
<name>A0A816JPX4_BRANA</name>
<dbReference type="PROSITE" id="PS50181">
    <property type="entry name" value="FBOX"/>
    <property type="match status" value="1"/>
</dbReference>
<dbReference type="Gene3D" id="3.80.10.10">
    <property type="entry name" value="Ribonuclease Inhibitor"/>
    <property type="match status" value="1"/>
</dbReference>
<evidence type="ECO:0000259" key="1">
    <source>
        <dbReference type="PROSITE" id="PS50181"/>
    </source>
</evidence>
<dbReference type="CDD" id="cd22160">
    <property type="entry name" value="F-box_AtFBL13-like"/>
    <property type="match status" value="1"/>
</dbReference>
<organism evidence="2">
    <name type="scientific">Brassica napus</name>
    <name type="common">Rape</name>
    <dbReference type="NCBI Taxonomy" id="3708"/>
    <lineage>
        <taxon>Eukaryota</taxon>
        <taxon>Viridiplantae</taxon>
        <taxon>Streptophyta</taxon>
        <taxon>Embryophyta</taxon>
        <taxon>Tracheophyta</taxon>
        <taxon>Spermatophyta</taxon>
        <taxon>Magnoliopsida</taxon>
        <taxon>eudicotyledons</taxon>
        <taxon>Gunneridae</taxon>
        <taxon>Pentapetalae</taxon>
        <taxon>rosids</taxon>
        <taxon>malvids</taxon>
        <taxon>Brassicales</taxon>
        <taxon>Brassicaceae</taxon>
        <taxon>Brassiceae</taxon>
        <taxon>Brassica</taxon>
    </lineage>
</organism>
<dbReference type="PANTHER" id="PTHR31293:SF12">
    <property type="entry name" value="RNI-LIKE SUPERFAMILY PROTEIN"/>
    <property type="match status" value="1"/>
</dbReference>
<dbReference type="InterPro" id="IPR055294">
    <property type="entry name" value="FBL60-like"/>
</dbReference>
<dbReference type="Proteomes" id="UP001295469">
    <property type="component" value="Chromosome C02"/>
</dbReference>
<dbReference type="AlphaFoldDB" id="A0A816JPX4"/>
<dbReference type="InterPro" id="IPR001810">
    <property type="entry name" value="F-box_dom"/>
</dbReference>
<dbReference type="Gene3D" id="1.20.1280.50">
    <property type="match status" value="1"/>
</dbReference>
<dbReference type="Pfam" id="PF00646">
    <property type="entry name" value="F-box"/>
    <property type="match status" value="1"/>
</dbReference>
<dbReference type="InterPro" id="IPR055411">
    <property type="entry name" value="LRR_FXL15/At3g58940/PEG3-like"/>
</dbReference>
<evidence type="ECO:0000313" key="2">
    <source>
        <dbReference type="EMBL" id="CAF1893774.1"/>
    </source>
</evidence>
<dbReference type="SUPFAM" id="SSF52047">
    <property type="entry name" value="RNI-like"/>
    <property type="match status" value="1"/>
</dbReference>
<feature type="domain" description="F-box" evidence="1">
    <location>
        <begin position="1"/>
        <end position="49"/>
    </location>
</feature>
<reference evidence="2" key="1">
    <citation type="submission" date="2021-01" db="EMBL/GenBank/DDBJ databases">
        <authorList>
            <consortium name="Genoscope - CEA"/>
            <person name="William W."/>
        </authorList>
    </citation>
    <scope>NUCLEOTIDE SEQUENCE</scope>
</reference>
<gene>
    <name evidence="2" type="ORF">DARMORV10_C02P15030.1</name>
</gene>
<dbReference type="InterPro" id="IPR032675">
    <property type="entry name" value="LRR_dom_sf"/>
</dbReference>
<dbReference type="InterPro" id="IPR036047">
    <property type="entry name" value="F-box-like_dom_sf"/>
</dbReference>
<dbReference type="EMBL" id="HG994366">
    <property type="protein sequence ID" value="CAF1893774.1"/>
    <property type="molecule type" value="Genomic_DNA"/>
</dbReference>
<dbReference type="PANTHER" id="PTHR31293">
    <property type="entry name" value="RNI-LIKE SUPERFAMILY PROTEIN"/>
    <property type="match status" value="1"/>
</dbReference>